<dbReference type="GeneID" id="79317837"/>
<name>A0ABD6AEK1_9EURY</name>
<dbReference type="Pfam" id="PF03601">
    <property type="entry name" value="Cons_hypoth698"/>
    <property type="match status" value="1"/>
</dbReference>
<keyword evidence="8" id="KW-1185">Reference proteome</keyword>
<feature type="transmembrane region" description="Helical" evidence="6">
    <location>
        <begin position="121"/>
        <end position="142"/>
    </location>
</feature>
<keyword evidence="5 6" id="KW-0472">Membrane</keyword>
<dbReference type="PANTHER" id="PTHR30106">
    <property type="entry name" value="INNER MEMBRANE PROTEIN YEIH-RELATED"/>
    <property type="match status" value="1"/>
</dbReference>
<feature type="transmembrane region" description="Helical" evidence="6">
    <location>
        <begin position="90"/>
        <end position="109"/>
    </location>
</feature>
<feature type="transmembrane region" description="Helical" evidence="6">
    <location>
        <begin position="245"/>
        <end position="267"/>
    </location>
</feature>
<dbReference type="Proteomes" id="UP001596547">
    <property type="component" value="Unassembled WGS sequence"/>
</dbReference>
<dbReference type="InterPro" id="IPR018383">
    <property type="entry name" value="UPF0324_pro"/>
</dbReference>
<evidence type="ECO:0000256" key="4">
    <source>
        <dbReference type="ARBA" id="ARBA00022989"/>
    </source>
</evidence>
<feature type="transmembrane region" description="Helical" evidence="6">
    <location>
        <begin position="36"/>
        <end position="56"/>
    </location>
</feature>
<dbReference type="PANTHER" id="PTHR30106:SF1">
    <property type="entry name" value="UPF0324 MEMBRANE PROTEIN FN0533"/>
    <property type="match status" value="1"/>
</dbReference>
<feature type="transmembrane region" description="Helical" evidence="6">
    <location>
        <begin position="181"/>
        <end position="203"/>
    </location>
</feature>
<feature type="transmembrane region" description="Helical" evidence="6">
    <location>
        <begin position="305"/>
        <end position="329"/>
    </location>
</feature>
<comment type="caution">
    <text evidence="7">The sequence shown here is derived from an EMBL/GenBank/DDBJ whole genome shotgun (WGS) entry which is preliminary data.</text>
</comment>
<dbReference type="GO" id="GO:0005886">
    <property type="term" value="C:plasma membrane"/>
    <property type="evidence" value="ECO:0007669"/>
    <property type="project" value="UniProtKB-SubCell"/>
</dbReference>
<evidence type="ECO:0000256" key="3">
    <source>
        <dbReference type="ARBA" id="ARBA00022692"/>
    </source>
</evidence>
<protein>
    <submittedName>
        <fullName evidence="7">YeiH family protein</fullName>
    </submittedName>
</protein>
<sequence length="330" mass="33582">MGSARLPNRLPGLVLLGLVALGANLAAAHIPGVSDLILAVAVGALISNLVGTPAWAQAGVDTHKLLLEIGIVLLGARLTLGQVLETGPLVAGLVVVVVAFGVLFIEVLSRTLFDLGERTGSLLAAGSSICGVSAVVAVAGGIDADENEIAYAAATVLLFDAVTLVAFPIAGEGLVLSGRTFGIWVGLSMFSTGPVAAAGFAHSGIAGQWATLTKLVRNSLIGAVVLAYSVYYARSRAERAGIGELWTRFPKFVFGFLAVAALVNLGGATATQVASIDAAADWLFALAFAGLGLEIRLAEMRQVGFAPVLLVLVSLVTVSTLSLVAIALLF</sequence>
<evidence type="ECO:0000313" key="7">
    <source>
        <dbReference type="EMBL" id="MFC7318976.1"/>
    </source>
</evidence>
<organism evidence="7 8">
    <name type="scientific">Halomarina halobia</name>
    <dbReference type="NCBI Taxonomy" id="3033386"/>
    <lineage>
        <taxon>Archaea</taxon>
        <taxon>Methanobacteriati</taxon>
        <taxon>Methanobacteriota</taxon>
        <taxon>Stenosarchaea group</taxon>
        <taxon>Halobacteria</taxon>
        <taxon>Halobacteriales</taxon>
        <taxon>Natronomonadaceae</taxon>
        <taxon>Halomarina</taxon>
    </lineage>
</organism>
<keyword evidence="2" id="KW-1003">Cell membrane</keyword>
<gene>
    <name evidence="7" type="ORF">ACFQPE_19575</name>
</gene>
<evidence type="ECO:0000313" key="8">
    <source>
        <dbReference type="Proteomes" id="UP001596547"/>
    </source>
</evidence>
<feature type="transmembrane region" description="Helical" evidence="6">
    <location>
        <begin position="215"/>
        <end position="233"/>
    </location>
</feature>
<dbReference type="RefSeq" id="WP_276306186.1">
    <property type="nucleotide sequence ID" value="NZ_CP119993.1"/>
</dbReference>
<reference evidence="7 8" key="1">
    <citation type="journal article" date="2019" name="Int. J. Syst. Evol. Microbiol.">
        <title>The Global Catalogue of Microorganisms (GCM) 10K type strain sequencing project: providing services to taxonomists for standard genome sequencing and annotation.</title>
        <authorList>
            <consortium name="The Broad Institute Genomics Platform"/>
            <consortium name="The Broad Institute Genome Sequencing Center for Infectious Disease"/>
            <person name="Wu L."/>
            <person name="Ma J."/>
        </authorList>
    </citation>
    <scope>NUCLEOTIDE SEQUENCE [LARGE SCALE GENOMIC DNA]</scope>
    <source>
        <strain evidence="7 8">PSR21</strain>
    </source>
</reference>
<comment type="subcellular location">
    <subcellularLocation>
        <location evidence="1">Cell membrane</location>
        <topology evidence="1">Multi-pass membrane protein</topology>
    </subcellularLocation>
</comment>
<keyword evidence="3 6" id="KW-0812">Transmembrane</keyword>
<accession>A0ABD6AEK1</accession>
<feature type="transmembrane region" description="Helical" evidence="6">
    <location>
        <begin position="148"/>
        <end position="169"/>
    </location>
</feature>
<proteinExistence type="predicted"/>
<evidence type="ECO:0000256" key="5">
    <source>
        <dbReference type="ARBA" id="ARBA00023136"/>
    </source>
</evidence>
<evidence type="ECO:0000256" key="2">
    <source>
        <dbReference type="ARBA" id="ARBA00022475"/>
    </source>
</evidence>
<evidence type="ECO:0000256" key="1">
    <source>
        <dbReference type="ARBA" id="ARBA00004651"/>
    </source>
</evidence>
<feature type="transmembrane region" description="Helical" evidence="6">
    <location>
        <begin position="273"/>
        <end position="293"/>
    </location>
</feature>
<evidence type="ECO:0000256" key="6">
    <source>
        <dbReference type="SAM" id="Phobius"/>
    </source>
</evidence>
<dbReference type="EMBL" id="JBHTBF010000003">
    <property type="protein sequence ID" value="MFC7318976.1"/>
    <property type="molecule type" value="Genomic_DNA"/>
</dbReference>
<dbReference type="AlphaFoldDB" id="A0ABD6AEK1"/>
<keyword evidence="4 6" id="KW-1133">Transmembrane helix</keyword>